<dbReference type="InterPro" id="IPR036640">
    <property type="entry name" value="ABC1_TM_sf"/>
</dbReference>
<evidence type="ECO:0000256" key="1">
    <source>
        <dbReference type="ARBA" id="ARBA00004651"/>
    </source>
</evidence>
<dbReference type="GO" id="GO:0016887">
    <property type="term" value="F:ATP hydrolysis activity"/>
    <property type="evidence" value="ECO:0007669"/>
    <property type="project" value="InterPro"/>
</dbReference>
<dbReference type="GO" id="GO:0034040">
    <property type="term" value="F:ATPase-coupled lipid transmembrane transporter activity"/>
    <property type="evidence" value="ECO:0007669"/>
    <property type="project" value="TreeGrafter"/>
</dbReference>
<keyword evidence="12" id="KW-1185">Reference proteome</keyword>
<accession>Q0FTY8</accession>
<evidence type="ECO:0000256" key="7">
    <source>
        <dbReference type="SAM" id="MobiDB-lite"/>
    </source>
</evidence>
<feature type="domain" description="ABC transporter" evidence="9">
    <location>
        <begin position="474"/>
        <end position="665"/>
    </location>
</feature>
<evidence type="ECO:0000256" key="6">
    <source>
        <dbReference type="ARBA" id="ARBA00023136"/>
    </source>
</evidence>
<dbReference type="SUPFAM" id="SSF52540">
    <property type="entry name" value="P-loop containing nucleoside triphosphate hydrolases"/>
    <property type="match status" value="1"/>
</dbReference>
<evidence type="ECO:0000256" key="3">
    <source>
        <dbReference type="ARBA" id="ARBA00022741"/>
    </source>
</evidence>
<feature type="region of interest" description="Disordered" evidence="7">
    <location>
        <begin position="1"/>
        <end position="24"/>
    </location>
</feature>
<dbReference type="SUPFAM" id="SSF90123">
    <property type="entry name" value="ABC transporter transmembrane region"/>
    <property type="match status" value="1"/>
</dbReference>
<reference evidence="11 12" key="1">
    <citation type="journal article" date="2010" name="J. Bacteriol.">
        <title>Genome sequences of Pelagibaca bermudensis HTCC2601T and Maritimibacter alkaliphilus HTCC2654T, the type strains of two marine Roseobacter genera.</title>
        <authorList>
            <person name="Thrash J.C."/>
            <person name="Cho J.C."/>
            <person name="Ferriera S."/>
            <person name="Johnson J."/>
            <person name="Vergin K.L."/>
            <person name="Giovannoni S.J."/>
        </authorList>
    </citation>
    <scope>NUCLEOTIDE SEQUENCE [LARGE SCALE GENOMIC DNA]</scope>
    <source>
        <strain evidence="12">DSM 26914 / JCM 13377 / KCTC 12554 / HTCC2601</strain>
    </source>
</reference>
<feature type="transmembrane region" description="Helical" evidence="8">
    <location>
        <begin position="282"/>
        <end position="310"/>
    </location>
</feature>
<dbReference type="PROSITE" id="PS50893">
    <property type="entry name" value="ABC_TRANSPORTER_2"/>
    <property type="match status" value="1"/>
</dbReference>
<dbReference type="InterPro" id="IPR011527">
    <property type="entry name" value="ABC1_TM_dom"/>
</dbReference>
<dbReference type="EMBL" id="AATQ01000005">
    <property type="protein sequence ID" value="EAU47611.1"/>
    <property type="molecule type" value="Genomic_DNA"/>
</dbReference>
<keyword evidence="3" id="KW-0547">Nucleotide-binding</keyword>
<protein>
    <submittedName>
        <fullName evidence="11">ABC transporter, ATP-binding/permease protein</fullName>
    </submittedName>
</protein>
<dbReference type="InterPro" id="IPR003593">
    <property type="entry name" value="AAA+_ATPase"/>
</dbReference>
<dbReference type="GO" id="GO:0005886">
    <property type="term" value="C:plasma membrane"/>
    <property type="evidence" value="ECO:0007669"/>
    <property type="project" value="UniProtKB-SubCell"/>
</dbReference>
<proteinExistence type="predicted"/>
<dbReference type="PANTHER" id="PTHR24221:SF248">
    <property type="entry name" value="ABC TRANSPORTER TRANSMEMBRANE REGION"/>
    <property type="match status" value="1"/>
</dbReference>
<gene>
    <name evidence="11" type="ORF">R2601_19779</name>
</gene>
<evidence type="ECO:0000313" key="11">
    <source>
        <dbReference type="EMBL" id="EAU47611.1"/>
    </source>
</evidence>
<dbReference type="HOGENOM" id="CLU_398932_0_0_5"/>
<dbReference type="PROSITE" id="PS50929">
    <property type="entry name" value="ABC_TM1F"/>
    <property type="match status" value="1"/>
</dbReference>
<evidence type="ECO:0000259" key="10">
    <source>
        <dbReference type="PROSITE" id="PS50929"/>
    </source>
</evidence>
<comment type="caution">
    <text evidence="11">The sequence shown here is derived from an EMBL/GenBank/DDBJ whole genome shotgun (WGS) entry which is preliminary data.</text>
</comment>
<dbReference type="eggNOG" id="COG2274">
    <property type="taxonomic scope" value="Bacteria"/>
</dbReference>
<dbReference type="OrthoDB" id="9806127at2"/>
<dbReference type="STRING" id="314265.R2601_19779"/>
<evidence type="ECO:0000259" key="9">
    <source>
        <dbReference type="PROSITE" id="PS50893"/>
    </source>
</evidence>
<dbReference type="Gene3D" id="1.20.1560.10">
    <property type="entry name" value="ABC transporter type 1, transmembrane domain"/>
    <property type="match status" value="1"/>
</dbReference>
<dbReference type="Gene3D" id="3.40.50.300">
    <property type="entry name" value="P-loop containing nucleotide triphosphate hydrolases"/>
    <property type="match status" value="2"/>
</dbReference>
<dbReference type="GO" id="GO:0140359">
    <property type="term" value="F:ABC-type transporter activity"/>
    <property type="evidence" value="ECO:0007669"/>
    <property type="project" value="InterPro"/>
</dbReference>
<evidence type="ECO:0000256" key="8">
    <source>
        <dbReference type="SAM" id="Phobius"/>
    </source>
</evidence>
<dbReference type="GO" id="GO:0005524">
    <property type="term" value="F:ATP binding"/>
    <property type="evidence" value="ECO:0007669"/>
    <property type="project" value="UniProtKB-KW"/>
</dbReference>
<feature type="domain" description="ABC transmembrane type-1" evidence="10">
    <location>
        <begin position="160"/>
        <end position="440"/>
    </location>
</feature>
<dbReference type="Proteomes" id="UP000006230">
    <property type="component" value="Unassembled WGS sequence"/>
</dbReference>
<dbReference type="RefSeq" id="WP_007798537.1">
    <property type="nucleotide sequence ID" value="NZ_DS022276.1"/>
</dbReference>
<comment type="subcellular location">
    <subcellularLocation>
        <location evidence="1">Cell membrane</location>
        <topology evidence="1">Multi-pass membrane protein</topology>
    </subcellularLocation>
</comment>
<feature type="transmembrane region" description="Helical" evidence="8">
    <location>
        <begin position="189"/>
        <end position="212"/>
    </location>
</feature>
<dbReference type="InterPro" id="IPR027417">
    <property type="entry name" value="P-loop_NTPase"/>
</dbReference>
<keyword evidence="6 8" id="KW-0472">Membrane</keyword>
<keyword evidence="5 8" id="KW-1133">Transmembrane helix</keyword>
<keyword evidence="2 8" id="KW-0812">Transmembrane</keyword>
<dbReference type="SMART" id="SM00382">
    <property type="entry name" value="AAA"/>
    <property type="match status" value="1"/>
</dbReference>
<evidence type="ECO:0000256" key="2">
    <source>
        <dbReference type="ARBA" id="ARBA00022692"/>
    </source>
</evidence>
<evidence type="ECO:0000256" key="5">
    <source>
        <dbReference type="ARBA" id="ARBA00022989"/>
    </source>
</evidence>
<keyword evidence="4 11" id="KW-0067">ATP-binding</keyword>
<organism evidence="11 12">
    <name type="scientific">Salipiger bermudensis (strain DSM 26914 / JCM 13377 / KCTC 12554 / HTCC2601)</name>
    <name type="common">Pelagibaca bermudensis</name>
    <dbReference type="NCBI Taxonomy" id="314265"/>
    <lineage>
        <taxon>Bacteria</taxon>
        <taxon>Pseudomonadati</taxon>
        <taxon>Pseudomonadota</taxon>
        <taxon>Alphaproteobacteria</taxon>
        <taxon>Rhodobacterales</taxon>
        <taxon>Roseobacteraceae</taxon>
        <taxon>Salipiger</taxon>
    </lineage>
</organism>
<feature type="transmembrane region" description="Helical" evidence="8">
    <location>
        <begin position="383"/>
        <end position="405"/>
    </location>
</feature>
<name>Q0FTY8_SALBH</name>
<dbReference type="InterPro" id="IPR003439">
    <property type="entry name" value="ABC_transporter-like_ATP-bd"/>
</dbReference>
<dbReference type="PANTHER" id="PTHR24221">
    <property type="entry name" value="ATP-BINDING CASSETTE SUB-FAMILY B"/>
    <property type="match status" value="1"/>
</dbReference>
<feature type="transmembrane region" description="Helical" evidence="8">
    <location>
        <begin position="160"/>
        <end position="183"/>
    </location>
</feature>
<evidence type="ECO:0000313" key="12">
    <source>
        <dbReference type="Proteomes" id="UP000006230"/>
    </source>
</evidence>
<evidence type="ECO:0000256" key="4">
    <source>
        <dbReference type="ARBA" id="ARBA00022840"/>
    </source>
</evidence>
<sequence>MSPHDQSLPATEATETRDTVTATAPDARLLARAMTGLGGRRTEAVIAEVIPEGDRLPLQDLAEAARLAGLYADLRHSAPADWSAGIDGALIADVDGRRYAVVRRDGVGRVLSDDGEEDVAIGARVAAAHPVLHLRALAEEESGHAMYTALRSRARRNMRVLFFLSLMINAAALTVPFFSMAVYGQVLGAGAVSSLPTLMSGAAIVLLTMMILRHIRSRYMADEHARISVSIDRMLMNRLLRKPPGTTPPQLPEALRAQARQASASADLFAPANAMAIYDGPFVVLTLIALVFVGGALALVPMIVLGLFVVTAHLASGSSHPADVEVTRAGSDRRKALATLKDQATSIRRRGLQDVWIARFDQLSRLATQDALRVRRRSGGMQAIGSAVGTAAALSTLVVGLVLALEGRIAPGVLIGTMLLTWRLTGPAQAFYIGLPRMRALQASWKRLELLLLQPTVANENVAALTTPREAPGVEAAGLFLRYDKAPFAALSGISFKVEPGQVVAVIGPNGAGKSTLMQVLAGRLRPQSGNLFLGGRLMSQYDPDDLSLTIAATGLYRTDLAEGPDDISEAERELEEWRTFSARPAPLYLLDNPLAIGGSEARDEIVRFLRATRGKATVFFATHDTELVSEADLAIVLDKGGLVYFGPVQAPEQTEGQAMATVTTGDAT</sequence>
<dbReference type="Pfam" id="PF00005">
    <property type="entry name" value="ABC_tran"/>
    <property type="match status" value="1"/>
</dbReference>
<dbReference type="AlphaFoldDB" id="Q0FTY8"/>
<dbReference type="InterPro" id="IPR039421">
    <property type="entry name" value="Type_1_exporter"/>
</dbReference>